<evidence type="ECO:0000256" key="1">
    <source>
        <dbReference type="ARBA" id="ARBA00022729"/>
    </source>
</evidence>
<dbReference type="InterPro" id="IPR008502">
    <property type="entry name" value="Prolamin-like"/>
</dbReference>
<dbReference type="Proteomes" id="UP001367508">
    <property type="component" value="Unassembled WGS sequence"/>
</dbReference>
<evidence type="ECO:0000313" key="4">
    <source>
        <dbReference type="EMBL" id="KAK7313037.1"/>
    </source>
</evidence>
<proteinExistence type="predicted"/>
<organism evidence="4 5">
    <name type="scientific">Canavalia gladiata</name>
    <name type="common">Sword bean</name>
    <name type="synonym">Dolichos gladiatus</name>
    <dbReference type="NCBI Taxonomy" id="3824"/>
    <lineage>
        <taxon>Eukaryota</taxon>
        <taxon>Viridiplantae</taxon>
        <taxon>Streptophyta</taxon>
        <taxon>Embryophyta</taxon>
        <taxon>Tracheophyta</taxon>
        <taxon>Spermatophyta</taxon>
        <taxon>Magnoliopsida</taxon>
        <taxon>eudicotyledons</taxon>
        <taxon>Gunneridae</taxon>
        <taxon>Pentapetalae</taxon>
        <taxon>rosids</taxon>
        <taxon>fabids</taxon>
        <taxon>Fabales</taxon>
        <taxon>Fabaceae</taxon>
        <taxon>Papilionoideae</taxon>
        <taxon>50 kb inversion clade</taxon>
        <taxon>NPAAA clade</taxon>
        <taxon>indigoferoid/millettioid clade</taxon>
        <taxon>Phaseoleae</taxon>
        <taxon>Canavalia</taxon>
    </lineage>
</organism>
<evidence type="ECO:0000256" key="2">
    <source>
        <dbReference type="SAM" id="SignalP"/>
    </source>
</evidence>
<accession>A0AAN9PWP6</accession>
<comment type="caution">
    <text evidence="4">The sequence shown here is derived from an EMBL/GenBank/DDBJ whole genome shotgun (WGS) entry which is preliminary data.</text>
</comment>
<sequence>MARLSNHLILVSLIFTTTMATILAKEEGESLSDCGKYMGSCEKHFLHKLISHKHVPVSSECCYKLVQAGYSCYTRLTVYALQTNPKLKDANWTIVLDKNDKIFNKCDEITAPASDGFLSTCVEKIGTECGAQVFGKLIHNTNITKSCCDKLVKMGEYCHINMAKALIRTPQLRDVNATQFLKKTRRIFHHCTHLE</sequence>
<feature type="domain" description="Prolamin-like" evidence="3">
    <location>
        <begin position="120"/>
        <end position="191"/>
    </location>
</feature>
<evidence type="ECO:0000259" key="3">
    <source>
        <dbReference type="Pfam" id="PF05617"/>
    </source>
</evidence>
<reference evidence="4 5" key="1">
    <citation type="submission" date="2024-01" db="EMBL/GenBank/DDBJ databases">
        <title>The genomes of 5 underutilized Papilionoideae crops provide insights into root nodulation and disease resistanc.</title>
        <authorList>
            <person name="Jiang F."/>
        </authorList>
    </citation>
    <scope>NUCLEOTIDE SEQUENCE [LARGE SCALE GENOMIC DNA]</scope>
    <source>
        <strain evidence="4">LVBAO_FW01</strain>
        <tissue evidence="4">Leaves</tissue>
    </source>
</reference>
<gene>
    <name evidence="4" type="ORF">VNO77_37378</name>
</gene>
<keyword evidence="5" id="KW-1185">Reference proteome</keyword>
<feature type="signal peptide" evidence="2">
    <location>
        <begin position="1"/>
        <end position="24"/>
    </location>
</feature>
<dbReference type="InterPro" id="IPR040220">
    <property type="entry name" value="DD11"/>
</dbReference>
<name>A0AAN9PWP6_CANGL</name>
<dbReference type="EMBL" id="JAYMYQ010000009">
    <property type="protein sequence ID" value="KAK7313037.1"/>
    <property type="molecule type" value="Genomic_DNA"/>
</dbReference>
<dbReference type="Pfam" id="PF05617">
    <property type="entry name" value="Prolamin_like"/>
    <property type="match status" value="2"/>
</dbReference>
<dbReference type="PANTHER" id="PTHR31207:SF38">
    <property type="entry name" value="PROLAMIN-LIKE PROTEIN"/>
    <property type="match status" value="1"/>
</dbReference>
<protein>
    <recommendedName>
        <fullName evidence="3">Prolamin-like domain-containing protein</fullName>
    </recommendedName>
</protein>
<dbReference type="AlphaFoldDB" id="A0AAN9PWP6"/>
<feature type="chain" id="PRO_5042867873" description="Prolamin-like domain-containing protein" evidence="2">
    <location>
        <begin position="25"/>
        <end position="195"/>
    </location>
</feature>
<feature type="domain" description="Prolamin-like" evidence="3">
    <location>
        <begin position="34"/>
        <end position="107"/>
    </location>
</feature>
<dbReference type="PANTHER" id="PTHR31207">
    <property type="entry name" value="ECA1 GAMETOGENESIS FAMILY PROTEIN (DUF784)-RELATED-RELATED"/>
    <property type="match status" value="1"/>
</dbReference>
<keyword evidence="1 2" id="KW-0732">Signal</keyword>
<evidence type="ECO:0000313" key="5">
    <source>
        <dbReference type="Proteomes" id="UP001367508"/>
    </source>
</evidence>